<protein>
    <submittedName>
        <fullName evidence="1">Uncharacterized protein</fullName>
    </submittedName>
</protein>
<dbReference type="Proteomes" id="UP001066276">
    <property type="component" value="Chromosome 10"/>
</dbReference>
<reference evidence="1" key="1">
    <citation type="journal article" date="2022" name="bioRxiv">
        <title>Sequencing and chromosome-scale assembly of the giantPleurodeles waltlgenome.</title>
        <authorList>
            <person name="Brown T."/>
            <person name="Elewa A."/>
            <person name="Iarovenko S."/>
            <person name="Subramanian E."/>
            <person name="Araus A.J."/>
            <person name="Petzold A."/>
            <person name="Susuki M."/>
            <person name="Suzuki K.-i.T."/>
            <person name="Hayashi T."/>
            <person name="Toyoda A."/>
            <person name="Oliveira C."/>
            <person name="Osipova E."/>
            <person name="Leigh N.D."/>
            <person name="Simon A."/>
            <person name="Yun M.H."/>
        </authorList>
    </citation>
    <scope>NUCLEOTIDE SEQUENCE</scope>
    <source>
        <strain evidence="1">20211129_DDA</strain>
        <tissue evidence="1">Liver</tissue>
    </source>
</reference>
<name>A0AAV7M8A8_PLEWA</name>
<keyword evidence="2" id="KW-1185">Reference proteome</keyword>
<dbReference type="EMBL" id="JANPWB010000014">
    <property type="protein sequence ID" value="KAJ1099369.1"/>
    <property type="molecule type" value="Genomic_DNA"/>
</dbReference>
<evidence type="ECO:0000313" key="1">
    <source>
        <dbReference type="EMBL" id="KAJ1099369.1"/>
    </source>
</evidence>
<gene>
    <name evidence="1" type="ORF">NDU88_004471</name>
</gene>
<evidence type="ECO:0000313" key="2">
    <source>
        <dbReference type="Proteomes" id="UP001066276"/>
    </source>
</evidence>
<proteinExistence type="predicted"/>
<accession>A0AAV7M8A8</accession>
<comment type="caution">
    <text evidence="1">The sequence shown here is derived from an EMBL/GenBank/DDBJ whole genome shotgun (WGS) entry which is preliminary data.</text>
</comment>
<dbReference type="AlphaFoldDB" id="A0AAV7M8A8"/>
<sequence length="231" mass="25413">MGPPMSGLRGSIADDLKIWGRSQLMALSISVSIDLSVKSGRTNIFMVEHVYAAEKCGAELVMRVVSDFFENNSAAKMSRLSSKEAMPKSLVEKNLLKVDNTAVDANRIRVGGVQLYHNGGETKPETKVYKGPPRETTYIENLTRGVKPGEDPDPETNRLWAVRMGPPMSGLRGSIADDLKIWGRSQLMALSISVSIDLSVKSGRTNIFMVEHVYAAGKCINHLEQQEKDAY</sequence>
<organism evidence="1 2">
    <name type="scientific">Pleurodeles waltl</name>
    <name type="common">Iberian ribbed newt</name>
    <dbReference type="NCBI Taxonomy" id="8319"/>
    <lineage>
        <taxon>Eukaryota</taxon>
        <taxon>Metazoa</taxon>
        <taxon>Chordata</taxon>
        <taxon>Craniata</taxon>
        <taxon>Vertebrata</taxon>
        <taxon>Euteleostomi</taxon>
        <taxon>Amphibia</taxon>
        <taxon>Batrachia</taxon>
        <taxon>Caudata</taxon>
        <taxon>Salamandroidea</taxon>
        <taxon>Salamandridae</taxon>
        <taxon>Pleurodelinae</taxon>
        <taxon>Pleurodeles</taxon>
    </lineage>
</organism>